<evidence type="ECO:0000313" key="14">
    <source>
        <dbReference type="EMBL" id="TCG10789.1"/>
    </source>
</evidence>
<dbReference type="EMBL" id="PSZO01000021">
    <property type="protein sequence ID" value="TCG10789.1"/>
    <property type="molecule type" value="Genomic_DNA"/>
</dbReference>
<keyword evidence="6" id="KW-0630">Potassium</keyword>
<evidence type="ECO:0000256" key="7">
    <source>
        <dbReference type="ARBA" id="ARBA00022989"/>
    </source>
</evidence>
<evidence type="ECO:0000256" key="1">
    <source>
        <dbReference type="ARBA" id="ARBA00004141"/>
    </source>
</evidence>
<dbReference type="AlphaFoldDB" id="A0A4R0XT44"/>
<feature type="domain" description="Ion transport" evidence="13">
    <location>
        <begin position="35"/>
        <end position="257"/>
    </location>
</feature>
<name>A0A4R0XT44_9MOLU</name>
<comment type="subcellular location">
    <subcellularLocation>
        <location evidence="1">Membrane</location>
        <topology evidence="1">Multi-pass membrane protein</topology>
    </subcellularLocation>
</comment>
<keyword evidence="3" id="KW-0633">Potassium transport</keyword>
<evidence type="ECO:0000256" key="6">
    <source>
        <dbReference type="ARBA" id="ARBA00022958"/>
    </source>
</evidence>
<dbReference type="GO" id="GO:0001508">
    <property type="term" value="P:action potential"/>
    <property type="evidence" value="ECO:0007669"/>
    <property type="project" value="TreeGrafter"/>
</dbReference>
<dbReference type="Proteomes" id="UP000294192">
    <property type="component" value="Unassembled WGS sequence"/>
</dbReference>
<evidence type="ECO:0000256" key="2">
    <source>
        <dbReference type="ARBA" id="ARBA00022448"/>
    </source>
</evidence>
<dbReference type="PANTHER" id="PTHR11537:SF254">
    <property type="entry name" value="POTASSIUM VOLTAGE-GATED CHANNEL PROTEIN SHAB"/>
    <property type="match status" value="1"/>
</dbReference>
<accession>A0A4R0XT44</accession>
<comment type="caution">
    <text evidence="14">The sequence shown here is derived from an EMBL/GenBank/DDBJ whole genome shotgun (WGS) entry which is preliminary data.</text>
</comment>
<feature type="transmembrane region" description="Helical" evidence="12">
    <location>
        <begin position="170"/>
        <end position="191"/>
    </location>
</feature>
<evidence type="ECO:0000313" key="15">
    <source>
        <dbReference type="Proteomes" id="UP000294192"/>
    </source>
</evidence>
<dbReference type="PANTHER" id="PTHR11537">
    <property type="entry name" value="VOLTAGE-GATED POTASSIUM CHANNEL"/>
    <property type="match status" value="1"/>
</dbReference>
<evidence type="ECO:0000256" key="12">
    <source>
        <dbReference type="SAM" id="Phobius"/>
    </source>
</evidence>
<feature type="transmembrane region" description="Helical" evidence="12">
    <location>
        <begin position="234"/>
        <end position="258"/>
    </location>
</feature>
<dbReference type="PRINTS" id="PR00169">
    <property type="entry name" value="KCHANNEL"/>
</dbReference>
<keyword evidence="15" id="KW-1185">Reference proteome</keyword>
<feature type="region of interest" description="Disordered" evidence="11">
    <location>
        <begin position="269"/>
        <end position="290"/>
    </location>
</feature>
<dbReference type="InterPro" id="IPR028325">
    <property type="entry name" value="VG_K_chnl"/>
</dbReference>
<dbReference type="SUPFAM" id="SSF81324">
    <property type="entry name" value="Voltage-gated potassium channels"/>
    <property type="match status" value="1"/>
</dbReference>
<dbReference type="GO" id="GO:0008076">
    <property type="term" value="C:voltage-gated potassium channel complex"/>
    <property type="evidence" value="ECO:0007669"/>
    <property type="project" value="InterPro"/>
</dbReference>
<dbReference type="InterPro" id="IPR005821">
    <property type="entry name" value="Ion_trans_dom"/>
</dbReference>
<proteinExistence type="predicted"/>
<gene>
    <name evidence="14" type="ORF">C4B24_03900</name>
</gene>
<keyword evidence="2" id="KW-0813">Transport</keyword>
<keyword evidence="4 12" id="KW-0812">Transmembrane</keyword>
<organism evidence="14 15">
    <name type="scientific">Mycoplasma marinum</name>
    <dbReference type="NCBI Taxonomy" id="1937190"/>
    <lineage>
        <taxon>Bacteria</taxon>
        <taxon>Bacillati</taxon>
        <taxon>Mycoplasmatota</taxon>
        <taxon>Mollicutes</taxon>
        <taxon>Mycoplasmataceae</taxon>
        <taxon>Mycoplasma</taxon>
    </lineage>
</organism>
<feature type="transmembrane region" description="Helical" evidence="12">
    <location>
        <begin position="65"/>
        <end position="86"/>
    </location>
</feature>
<evidence type="ECO:0000259" key="13">
    <source>
        <dbReference type="Pfam" id="PF00520"/>
    </source>
</evidence>
<dbReference type="GO" id="GO:0005249">
    <property type="term" value="F:voltage-gated potassium channel activity"/>
    <property type="evidence" value="ECO:0007669"/>
    <property type="project" value="InterPro"/>
</dbReference>
<feature type="compositionally biased region" description="Basic residues" evidence="11">
    <location>
        <begin position="274"/>
        <end position="290"/>
    </location>
</feature>
<evidence type="ECO:0000256" key="9">
    <source>
        <dbReference type="ARBA" id="ARBA00023136"/>
    </source>
</evidence>
<keyword evidence="9 12" id="KW-0472">Membrane</keyword>
<keyword evidence="5" id="KW-0631">Potassium channel</keyword>
<dbReference type="OrthoDB" id="9781411at2"/>
<dbReference type="Gene3D" id="1.10.287.70">
    <property type="match status" value="1"/>
</dbReference>
<evidence type="ECO:0000256" key="8">
    <source>
        <dbReference type="ARBA" id="ARBA00023065"/>
    </source>
</evidence>
<evidence type="ECO:0000256" key="4">
    <source>
        <dbReference type="ARBA" id="ARBA00022692"/>
    </source>
</evidence>
<sequence>MFTINEGSIIVASESGLKSIKSKKRRKKIRFFRNLYATIILVVVVVSLSTLAFKQGVQERHKTVFTIIELIVLITLLIDYSLRWITAPARFESKTKSLLFFPISMISILLIASLFPSLYVLGAYIPSGETKDLFTKMQSFKFLRIIRIIMLANLFPPLIIFKRVIAKNKWILYNVFFIVVITIVVFALVMYNVEQNRSDKAFSTFKESLYFSTVTLTTIGYGDIYPVTNLGRSIVMVMSIIGIGILAIPSGVIAGGFLSEAEAMKAEKISSDNKRKKSKLKKLKSKKIDR</sequence>
<evidence type="ECO:0000256" key="10">
    <source>
        <dbReference type="ARBA" id="ARBA00023303"/>
    </source>
</evidence>
<evidence type="ECO:0000256" key="3">
    <source>
        <dbReference type="ARBA" id="ARBA00022538"/>
    </source>
</evidence>
<keyword evidence="10" id="KW-0407">Ion channel</keyword>
<evidence type="ECO:0000256" key="5">
    <source>
        <dbReference type="ARBA" id="ARBA00022826"/>
    </source>
</evidence>
<keyword evidence="8" id="KW-0406">Ion transport</keyword>
<feature type="transmembrane region" description="Helical" evidence="12">
    <location>
        <begin position="98"/>
        <end position="122"/>
    </location>
</feature>
<dbReference type="Pfam" id="PF00520">
    <property type="entry name" value="Ion_trans"/>
    <property type="match status" value="1"/>
</dbReference>
<evidence type="ECO:0000256" key="11">
    <source>
        <dbReference type="SAM" id="MobiDB-lite"/>
    </source>
</evidence>
<reference evidence="14 15" key="1">
    <citation type="submission" date="2018-02" db="EMBL/GenBank/DDBJ databases">
        <title>Mycoplasma marinum and Mycoplasma todarodis sp. nov., moderately halophilic and psychrotolerant mycoplasmas isolated from cephalopods.</title>
        <authorList>
            <person name="Viver T."/>
        </authorList>
    </citation>
    <scope>NUCLEOTIDE SEQUENCE [LARGE SCALE GENOMIC DNA]</scope>
    <source>
        <strain evidence="14 15">PE</strain>
    </source>
</reference>
<feature type="transmembrane region" description="Helical" evidence="12">
    <location>
        <begin position="142"/>
        <end position="161"/>
    </location>
</feature>
<keyword evidence="7 12" id="KW-1133">Transmembrane helix</keyword>
<feature type="transmembrane region" description="Helical" evidence="12">
    <location>
        <begin position="31"/>
        <end position="53"/>
    </location>
</feature>
<protein>
    <recommendedName>
        <fullName evidence="13">Ion transport domain-containing protein</fullName>
    </recommendedName>
</protein>
<dbReference type="RefSeq" id="WP_131599457.1">
    <property type="nucleotide sequence ID" value="NZ_CBDBYK010000016.1"/>
</dbReference>